<name>A0A8S1DXP5_9INSE</name>
<protein>
    <submittedName>
        <fullName evidence="1">Uncharacterized protein</fullName>
    </submittedName>
</protein>
<keyword evidence="2" id="KW-1185">Reference proteome</keyword>
<accession>A0A8S1DXP5</accession>
<gene>
    <name evidence="1" type="ORF">CLODIP_2_CD00408</name>
</gene>
<comment type="caution">
    <text evidence="1">The sequence shown here is derived from an EMBL/GenBank/DDBJ whole genome shotgun (WGS) entry which is preliminary data.</text>
</comment>
<dbReference type="EMBL" id="CADEPI010000505">
    <property type="protein sequence ID" value="CAB3386751.1"/>
    <property type="molecule type" value="Genomic_DNA"/>
</dbReference>
<dbReference type="AlphaFoldDB" id="A0A8S1DXP5"/>
<sequence length="85" mass="9547">MRSRETRDVWCTSLRGSPREAPLHSEAGSKLQLTKLNVRECCCIAVFGFKSSFIVCHVTRAEFRLDKLCAKTRDGRRACQAASQA</sequence>
<proteinExistence type="predicted"/>
<evidence type="ECO:0000313" key="2">
    <source>
        <dbReference type="Proteomes" id="UP000494165"/>
    </source>
</evidence>
<organism evidence="1 2">
    <name type="scientific">Cloeon dipterum</name>
    <dbReference type="NCBI Taxonomy" id="197152"/>
    <lineage>
        <taxon>Eukaryota</taxon>
        <taxon>Metazoa</taxon>
        <taxon>Ecdysozoa</taxon>
        <taxon>Arthropoda</taxon>
        <taxon>Hexapoda</taxon>
        <taxon>Insecta</taxon>
        <taxon>Pterygota</taxon>
        <taxon>Palaeoptera</taxon>
        <taxon>Ephemeroptera</taxon>
        <taxon>Pisciforma</taxon>
        <taxon>Baetidae</taxon>
        <taxon>Cloeon</taxon>
    </lineage>
</organism>
<reference evidence="1 2" key="1">
    <citation type="submission" date="2020-04" db="EMBL/GenBank/DDBJ databases">
        <authorList>
            <person name="Alioto T."/>
            <person name="Alioto T."/>
            <person name="Gomez Garrido J."/>
        </authorList>
    </citation>
    <scope>NUCLEOTIDE SEQUENCE [LARGE SCALE GENOMIC DNA]</scope>
</reference>
<evidence type="ECO:0000313" key="1">
    <source>
        <dbReference type="EMBL" id="CAB3386751.1"/>
    </source>
</evidence>
<dbReference type="Proteomes" id="UP000494165">
    <property type="component" value="Unassembled WGS sequence"/>
</dbReference>